<protein>
    <submittedName>
        <fullName evidence="1">Uncharacterized protein</fullName>
    </submittedName>
</protein>
<name>A0AAD7IKY8_9AGAR</name>
<dbReference type="AlphaFoldDB" id="A0AAD7IKY8"/>
<dbReference type="EMBL" id="JARJLG010000111">
    <property type="protein sequence ID" value="KAJ7743697.1"/>
    <property type="molecule type" value="Genomic_DNA"/>
</dbReference>
<comment type="caution">
    <text evidence="1">The sequence shown here is derived from an EMBL/GenBank/DDBJ whole genome shotgun (WGS) entry which is preliminary data.</text>
</comment>
<reference evidence="1" key="1">
    <citation type="submission" date="2023-03" db="EMBL/GenBank/DDBJ databases">
        <title>Massive genome expansion in bonnet fungi (Mycena s.s.) driven by repeated elements and novel gene families across ecological guilds.</title>
        <authorList>
            <consortium name="Lawrence Berkeley National Laboratory"/>
            <person name="Harder C.B."/>
            <person name="Miyauchi S."/>
            <person name="Viragh M."/>
            <person name="Kuo A."/>
            <person name="Thoen E."/>
            <person name="Andreopoulos B."/>
            <person name="Lu D."/>
            <person name="Skrede I."/>
            <person name="Drula E."/>
            <person name="Henrissat B."/>
            <person name="Morin E."/>
            <person name="Kohler A."/>
            <person name="Barry K."/>
            <person name="LaButti K."/>
            <person name="Morin E."/>
            <person name="Salamov A."/>
            <person name="Lipzen A."/>
            <person name="Mereny Z."/>
            <person name="Hegedus B."/>
            <person name="Baldrian P."/>
            <person name="Stursova M."/>
            <person name="Weitz H."/>
            <person name="Taylor A."/>
            <person name="Grigoriev I.V."/>
            <person name="Nagy L.G."/>
            <person name="Martin F."/>
            <person name="Kauserud H."/>
        </authorList>
    </citation>
    <scope>NUCLEOTIDE SEQUENCE</scope>
    <source>
        <strain evidence="1">CBHHK188m</strain>
    </source>
</reference>
<evidence type="ECO:0000313" key="2">
    <source>
        <dbReference type="Proteomes" id="UP001215280"/>
    </source>
</evidence>
<gene>
    <name evidence="1" type="ORF">DFH07DRAFT_964027</name>
</gene>
<organism evidence="1 2">
    <name type="scientific">Mycena maculata</name>
    <dbReference type="NCBI Taxonomy" id="230809"/>
    <lineage>
        <taxon>Eukaryota</taxon>
        <taxon>Fungi</taxon>
        <taxon>Dikarya</taxon>
        <taxon>Basidiomycota</taxon>
        <taxon>Agaricomycotina</taxon>
        <taxon>Agaricomycetes</taxon>
        <taxon>Agaricomycetidae</taxon>
        <taxon>Agaricales</taxon>
        <taxon>Marasmiineae</taxon>
        <taxon>Mycenaceae</taxon>
        <taxon>Mycena</taxon>
    </lineage>
</organism>
<accession>A0AAD7IKY8</accession>
<proteinExistence type="predicted"/>
<dbReference type="Proteomes" id="UP001215280">
    <property type="component" value="Unassembled WGS sequence"/>
</dbReference>
<evidence type="ECO:0000313" key="1">
    <source>
        <dbReference type="EMBL" id="KAJ7743697.1"/>
    </source>
</evidence>
<sequence>MLTGFAHEKAQLTQNDYTDREGKFIAPEELYATLTEDTLVLVMVSLATYVITDQEVG</sequence>
<keyword evidence="2" id="KW-1185">Reference proteome</keyword>